<evidence type="ECO:0000256" key="7">
    <source>
        <dbReference type="SAM" id="Phobius"/>
    </source>
</evidence>
<sequence>MALIRIVAWGLPTAAAIMSVALATYDSDPVSGICFVGGTSPENLLAFVVIPLLVFWITGVVILTAKLIRMLKRDRTIDQGKIALTTDLQSHRLASVYCYLSFFMLSLLLLFFGLQYKLEENWLLKVLCPCYEGVLNKKNVVIFYRTKYTVWLLICVLDVWPPLGEIWNKYFSRDTYAVAHGILVNNENSPAESVQSNKSYLSPQTNHENLIYSEPHQVDCTSSGIWVEDDPQNSYVQYSSSARLPDPELRKPMHYNLLASNTHSTARL</sequence>
<dbReference type="GO" id="GO:0016020">
    <property type="term" value="C:membrane"/>
    <property type="evidence" value="ECO:0007669"/>
    <property type="project" value="UniProtKB-SubCell"/>
</dbReference>
<dbReference type="Pfam" id="PF01534">
    <property type="entry name" value="Frizzled"/>
    <property type="match status" value="1"/>
</dbReference>
<feature type="transmembrane region" description="Helical" evidence="7">
    <location>
        <begin position="96"/>
        <end position="116"/>
    </location>
</feature>
<dbReference type="Proteomes" id="UP001626550">
    <property type="component" value="Unassembled WGS sequence"/>
</dbReference>
<keyword evidence="3 7" id="KW-0812">Transmembrane</keyword>
<evidence type="ECO:0000256" key="4">
    <source>
        <dbReference type="ARBA" id="ARBA00022989"/>
    </source>
</evidence>
<evidence type="ECO:0000313" key="10">
    <source>
        <dbReference type="Proteomes" id="UP001626550"/>
    </source>
</evidence>
<dbReference type="AlphaFoldDB" id="A0ABD2PS85"/>
<evidence type="ECO:0000256" key="2">
    <source>
        <dbReference type="ARBA" id="ARBA00008077"/>
    </source>
</evidence>
<name>A0ABD2PS85_9PLAT</name>
<accession>A0ABD2PS85</accession>
<feature type="domain" description="G-protein coupled receptors family 2 profile 2" evidence="8">
    <location>
        <begin position="1"/>
        <end position="158"/>
    </location>
</feature>
<evidence type="ECO:0000256" key="3">
    <source>
        <dbReference type="ARBA" id="ARBA00022692"/>
    </source>
</evidence>
<keyword evidence="5 7" id="KW-0472">Membrane</keyword>
<feature type="transmembrane region" description="Helical" evidence="7">
    <location>
        <begin position="45"/>
        <end position="65"/>
    </location>
</feature>
<evidence type="ECO:0000259" key="8">
    <source>
        <dbReference type="PROSITE" id="PS50261"/>
    </source>
</evidence>
<comment type="caution">
    <text evidence="9">The sequence shown here is derived from an EMBL/GenBank/DDBJ whole genome shotgun (WGS) entry which is preliminary data.</text>
</comment>
<dbReference type="EMBL" id="JBJKFK010003040">
    <property type="protein sequence ID" value="KAL3310336.1"/>
    <property type="molecule type" value="Genomic_DNA"/>
</dbReference>
<keyword evidence="6" id="KW-0675">Receptor</keyword>
<dbReference type="PROSITE" id="PS50261">
    <property type="entry name" value="G_PROTEIN_RECEP_F2_4"/>
    <property type="match status" value="1"/>
</dbReference>
<proteinExistence type="inferred from homology"/>
<evidence type="ECO:0000256" key="1">
    <source>
        <dbReference type="ARBA" id="ARBA00004141"/>
    </source>
</evidence>
<evidence type="ECO:0000313" key="9">
    <source>
        <dbReference type="EMBL" id="KAL3310336.1"/>
    </source>
</evidence>
<evidence type="ECO:0000256" key="5">
    <source>
        <dbReference type="ARBA" id="ARBA00023136"/>
    </source>
</evidence>
<comment type="similarity">
    <text evidence="2">Belongs to the G-protein coupled receptor Fz/Smo family.</text>
</comment>
<organism evidence="9 10">
    <name type="scientific">Cichlidogyrus casuarinus</name>
    <dbReference type="NCBI Taxonomy" id="1844966"/>
    <lineage>
        <taxon>Eukaryota</taxon>
        <taxon>Metazoa</taxon>
        <taxon>Spiralia</taxon>
        <taxon>Lophotrochozoa</taxon>
        <taxon>Platyhelminthes</taxon>
        <taxon>Monogenea</taxon>
        <taxon>Monopisthocotylea</taxon>
        <taxon>Dactylogyridea</taxon>
        <taxon>Ancyrocephalidae</taxon>
        <taxon>Cichlidogyrus</taxon>
    </lineage>
</organism>
<reference evidence="9 10" key="1">
    <citation type="submission" date="2024-11" db="EMBL/GenBank/DDBJ databases">
        <title>Adaptive evolution of stress response genes in parasites aligns with host niche diversity.</title>
        <authorList>
            <person name="Hahn C."/>
            <person name="Resl P."/>
        </authorList>
    </citation>
    <scope>NUCLEOTIDE SEQUENCE [LARGE SCALE GENOMIC DNA]</scope>
    <source>
        <strain evidence="9">EGGRZ-B1_66</strain>
        <tissue evidence="9">Body</tissue>
    </source>
</reference>
<keyword evidence="4 7" id="KW-1133">Transmembrane helix</keyword>
<dbReference type="InterPro" id="IPR017981">
    <property type="entry name" value="GPCR_2-like_7TM"/>
</dbReference>
<dbReference type="Gene3D" id="1.20.1070.10">
    <property type="entry name" value="Rhodopsin 7-helix transmembrane proteins"/>
    <property type="match status" value="1"/>
</dbReference>
<keyword evidence="10" id="KW-1185">Reference proteome</keyword>
<comment type="subcellular location">
    <subcellularLocation>
        <location evidence="1">Membrane</location>
        <topology evidence="1">Multi-pass membrane protein</topology>
    </subcellularLocation>
</comment>
<dbReference type="InterPro" id="IPR000539">
    <property type="entry name" value="Frizzled/Smoothened_7TM"/>
</dbReference>
<protein>
    <submittedName>
        <fullName evidence="9">Fzd5p</fullName>
    </submittedName>
</protein>
<gene>
    <name evidence="9" type="primary">FZD5_2</name>
    <name evidence="9" type="ORF">Ciccas_011101</name>
</gene>
<evidence type="ECO:0000256" key="6">
    <source>
        <dbReference type="ARBA" id="ARBA00023170"/>
    </source>
</evidence>
<feature type="transmembrane region" description="Helical" evidence="7">
    <location>
        <begin position="7"/>
        <end position="25"/>
    </location>
</feature>